<evidence type="ECO:0000313" key="2">
    <source>
        <dbReference type="Proteomes" id="UP001229421"/>
    </source>
</evidence>
<protein>
    <submittedName>
        <fullName evidence="1">Uncharacterized protein</fullName>
    </submittedName>
</protein>
<accession>A0AAD8P730</accession>
<sequence>MTMILGVFDKARVSSPACIDTLIKEEEFVTTTFILNHFADHRVDPVQTRGSFITFFFHLKCFTFHNPNPRSIFSLCLLPPPSEFLPSLYLIINHHHRHLQV</sequence>
<keyword evidence="2" id="KW-1185">Reference proteome</keyword>
<gene>
    <name evidence="1" type="ORF">QVD17_00284</name>
</gene>
<organism evidence="1 2">
    <name type="scientific">Tagetes erecta</name>
    <name type="common">African marigold</name>
    <dbReference type="NCBI Taxonomy" id="13708"/>
    <lineage>
        <taxon>Eukaryota</taxon>
        <taxon>Viridiplantae</taxon>
        <taxon>Streptophyta</taxon>
        <taxon>Embryophyta</taxon>
        <taxon>Tracheophyta</taxon>
        <taxon>Spermatophyta</taxon>
        <taxon>Magnoliopsida</taxon>
        <taxon>eudicotyledons</taxon>
        <taxon>Gunneridae</taxon>
        <taxon>Pentapetalae</taxon>
        <taxon>asterids</taxon>
        <taxon>campanulids</taxon>
        <taxon>Asterales</taxon>
        <taxon>Asteraceae</taxon>
        <taxon>Asteroideae</taxon>
        <taxon>Heliantheae alliance</taxon>
        <taxon>Tageteae</taxon>
        <taxon>Tagetes</taxon>
    </lineage>
</organism>
<reference evidence="1" key="1">
    <citation type="journal article" date="2023" name="bioRxiv">
        <title>Improved chromosome-level genome assembly for marigold (Tagetes erecta).</title>
        <authorList>
            <person name="Jiang F."/>
            <person name="Yuan L."/>
            <person name="Wang S."/>
            <person name="Wang H."/>
            <person name="Xu D."/>
            <person name="Wang A."/>
            <person name="Fan W."/>
        </authorList>
    </citation>
    <scope>NUCLEOTIDE SEQUENCE</scope>
    <source>
        <strain evidence="1">WSJ</strain>
        <tissue evidence="1">Leaf</tissue>
    </source>
</reference>
<dbReference type="Proteomes" id="UP001229421">
    <property type="component" value="Unassembled WGS sequence"/>
</dbReference>
<comment type="caution">
    <text evidence="1">The sequence shown here is derived from an EMBL/GenBank/DDBJ whole genome shotgun (WGS) entry which is preliminary data.</text>
</comment>
<dbReference type="AlphaFoldDB" id="A0AAD8P730"/>
<evidence type="ECO:0000313" key="1">
    <source>
        <dbReference type="EMBL" id="KAK1434537.1"/>
    </source>
</evidence>
<proteinExistence type="predicted"/>
<name>A0AAD8P730_TARER</name>
<dbReference type="EMBL" id="JAUHHV010000001">
    <property type="protein sequence ID" value="KAK1434537.1"/>
    <property type="molecule type" value="Genomic_DNA"/>
</dbReference>